<dbReference type="Proteomes" id="UP000023785">
    <property type="component" value="Unassembled WGS sequence"/>
</dbReference>
<dbReference type="HOGENOM" id="CLU_1324111_0_0_6"/>
<dbReference type="PATRIC" id="fig|1392540.3.peg.833"/>
<dbReference type="eggNOG" id="COG4461">
    <property type="taxonomic scope" value="Bacteria"/>
</dbReference>
<keyword evidence="2" id="KW-1185">Reference proteome</keyword>
<dbReference type="EMBL" id="AYER01000003">
    <property type="protein sequence ID" value="ESK40409.1"/>
    <property type="molecule type" value="Genomic_DNA"/>
</dbReference>
<accession>V2UYN2</accession>
<proteinExistence type="predicted"/>
<comment type="caution">
    <text evidence="1">The sequence shown here is derived from an EMBL/GenBank/DDBJ whole genome shotgun (WGS) entry which is preliminary data.</text>
</comment>
<evidence type="ECO:0000313" key="2">
    <source>
        <dbReference type="Proteomes" id="UP000023785"/>
    </source>
</evidence>
<sequence>MPSIALAHFSQSDICQHIGSKKPLFCRDSFQEDRDNLTTLFRNTQKSTNAPLNLVNDTQNLWLKRIYSCKEKTCITHEISLRTDELNTYASLNQSLTQHFFQYSHGKITSPNHYLQIHQLDQKRVKIEGFAYSSKHHHKGQPYLTAYATNTANQIVFKNTEDQCVYSIKIYKALLTLSSEQPECHQYFGIYRLYD</sequence>
<protein>
    <submittedName>
        <fullName evidence="1">Uncharacterized protein</fullName>
    </submittedName>
</protein>
<gene>
    <name evidence="1" type="ORF">P256_00861</name>
</gene>
<dbReference type="AlphaFoldDB" id="V2UYN2"/>
<organism evidence="1 2">
    <name type="scientific">Acinetobacter nectaris CIP 110549</name>
    <dbReference type="NCBI Taxonomy" id="1392540"/>
    <lineage>
        <taxon>Bacteria</taxon>
        <taxon>Pseudomonadati</taxon>
        <taxon>Pseudomonadota</taxon>
        <taxon>Gammaproteobacteria</taxon>
        <taxon>Moraxellales</taxon>
        <taxon>Moraxellaceae</taxon>
        <taxon>Acinetobacter</taxon>
    </lineage>
</organism>
<name>V2UYN2_9GAMM</name>
<evidence type="ECO:0000313" key="1">
    <source>
        <dbReference type="EMBL" id="ESK40409.1"/>
    </source>
</evidence>
<reference evidence="1 2" key="1">
    <citation type="submission" date="2013-10" db="EMBL/GenBank/DDBJ databases">
        <title>The Genome Sequence of Acinetobacter nectaris CIP 110549.</title>
        <authorList>
            <consortium name="The Broad Institute Genomics Platform"/>
            <consortium name="The Broad Institute Genome Sequencing Center for Infectious Disease"/>
            <person name="Cerqueira G."/>
            <person name="Feldgarden M."/>
            <person name="Courvalin P."/>
            <person name="Grillot-Courvalin C."/>
            <person name="Clermont D."/>
            <person name="Rocha E."/>
            <person name="Yoon E.-J."/>
            <person name="Nemec A."/>
            <person name="Young S.K."/>
            <person name="Zeng Q."/>
            <person name="Gargeya S."/>
            <person name="Fitzgerald M."/>
            <person name="Abouelleil A."/>
            <person name="Alvarado L."/>
            <person name="Berlin A.M."/>
            <person name="Chapman S.B."/>
            <person name="Gainer-Dewar J."/>
            <person name="Goldberg J."/>
            <person name="Gnerre S."/>
            <person name="Griggs A."/>
            <person name="Gujja S."/>
            <person name="Hansen M."/>
            <person name="Howarth C."/>
            <person name="Imamovic A."/>
            <person name="Ireland A."/>
            <person name="Larimer J."/>
            <person name="McCowan C."/>
            <person name="Murphy C."/>
            <person name="Pearson M."/>
            <person name="Poon T.W."/>
            <person name="Priest M."/>
            <person name="Roberts A."/>
            <person name="Saif S."/>
            <person name="Shea T."/>
            <person name="Sykes S."/>
            <person name="Wortman J."/>
            <person name="Nusbaum C."/>
            <person name="Birren B."/>
        </authorList>
    </citation>
    <scope>NUCLEOTIDE SEQUENCE [LARGE SCALE GENOMIC DNA]</scope>
    <source>
        <strain evidence="1 2">CIP 110549</strain>
    </source>
</reference>